<dbReference type="SUPFAM" id="SSF103473">
    <property type="entry name" value="MFS general substrate transporter"/>
    <property type="match status" value="1"/>
</dbReference>
<feature type="transmembrane region" description="Helical" evidence="5">
    <location>
        <begin position="88"/>
        <end position="106"/>
    </location>
</feature>
<feature type="transmembrane region" description="Helical" evidence="5">
    <location>
        <begin position="344"/>
        <end position="365"/>
    </location>
</feature>
<name>A0A3M2RC29_9GAMM</name>
<keyword evidence="2 5" id="KW-0812">Transmembrane</keyword>
<evidence type="ECO:0000256" key="3">
    <source>
        <dbReference type="ARBA" id="ARBA00022989"/>
    </source>
</evidence>
<feature type="transmembrane region" description="Helical" evidence="5">
    <location>
        <begin position="261"/>
        <end position="278"/>
    </location>
</feature>
<dbReference type="InterPro" id="IPR036259">
    <property type="entry name" value="MFS_trans_sf"/>
</dbReference>
<feature type="transmembrane region" description="Helical" evidence="5">
    <location>
        <begin position="61"/>
        <end position="81"/>
    </location>
</feature>
<dbReference type="Gene3D" id="1.20.1250.20">
    <property type="entry name" value="MFS general substrate transporter like domains"/>
    <property type="match status" value="1"/>
</dbReference>
<feature type="transmembrane region" description="Helical" evidence="5">
    <location>
        <begin position="228"/>
        <end position="249"/>
    </location>
</feature>
<feature type="transmembrane region" description="Helical" evidence="5">
    <location>
        <begin position="147"/>
        <end position="167"/>
    </location>
</feature>
<dbReference type="InterPro" id="IPR005829">
    <property type="entry name" value="Sugar_transporter_CS"/>
</dbReference>
<dbReference type="PANTHER" id="PTHR23537:SF1">
    <property type="entry name" value="SUGAR TRANSPORTER"/>
    <property type="match status" value="1"/>
</dbReference>
<evidence type="ECO:0000313" key="6">
    <source>
        <dbReference type="EMBL" id="RMJ02847.1"/>
    </source>
</evidence>
<evidence type="ECO:0000256" key="5">
    <source>
        <dbReference type="SAM" id="Phobius"/>
    </source>
</evidence>
<protein>
    <submittedName>
        <fullName evidence="6">Major Facilitator Superfamily protein</fullName>
    </submittedName>
</protein>
<feature type="transmembrane region" description="Helical" evidence="5">
    <location>
        <begin position="179"/>
        <end position="197"/>
    </location>
</feature>
<accession>A0A3M2RC29</accession>
<dbReference type="Pfam" id="PF06779">
    <property type="entry name" value="MFS_4"/>
    <property type="match status" value="1"/>
</dbReference>
<keyword evidence="7" id="KW-1185">Reference proteome</keyword>
<gene>
    <name evidence="6" type="ORF">DOQ08_02311</name>
</gene>
<organism evidence="6 7">
    <name type="scientific">Marinobacter litoralis</name>
    <dbReference type="NCBI Taxonomy" id="187981"/>
    <lineage>
        <taxon>Bacteria</taxon>
        <taxon>Pseudomonadati</taxon>
        <taxon>Pseudomonadota</taxon>
        <taxon>Gammaproteobacteria</taxon>
        <taxon>Pseudomonadales</taxon>
        <taxon>Marinobacteraceae</taxon>
        <taxon>Marinobacter</taxon>
    </lineage>
</organism>
<reference evidence="6 7" key="1">
    <citation type="submission" date="2018-08" db="EMBL/GenBank/DDBJ databases">
        <title>Whole Genome Sequence of the Moderate Halophilic Marine Bacterium Marinobacter litoralis Sw-45.</title>
        <authorList>
            <person name="Musa H."/>
        </authorList>
    </citation>
    <scope>NUCLEOTIDE SEQUENCE [LARGE SCALE GENOMIC DNA]</scope>
    <source>
        <strain evidence="6 7">Sw-45</strain>
    </source>
</reference>
<comment type="subcellular location">
    <subcellularLocation>
        <location evidence="1">Membrane</location>
        <topology evidence="1">Multi-pass membrane protein</topology>
    </subcellularLocation>
</comment>
<evidence type="ECO:0000256" key="4">
    <source>
        <dbReference type="ARBA" id="ARBA00023136"/>
    </source>
</evidence>
<keyword evidence="3 5" id="KW-1133">Transmembrane helix</keyword>
<dbReference type="AlphaFoldDB" id="A0A3M2RC29"/>
<sequence length="407" mass="44106">MLSRAVIMTSSPTVSPKQLFTVLLAGGLVLLVVHTLGRFIYTPLMPYLVADDQINASQGAAIATWNYLGYLVGALLAIRWHRIDQIRFLLPLFMLVHVITTLIMTQTDHLTVMSVVRWLNGVANGVIFVQAPALILEWLVLRNRASLSGLVYIGVGTGLLVSSGLVAGPADFLEGAQRWWPALLVSIPLGWWGVMQLRKLDVPVRDHDDSGKAITTTPLLDRASVPLFLSYAGAGLGYILPMTFLPLLANLELPADHFLQDGTWMLVAIVTIPSPWLWNKLGAVMGDLRALRLNFIIQLAGVLAAVVWPGAVGLVLCAMLVGGTFVGTVLLTQRTGRALHPHQGPRLSAAMVALYGFTQMVGPWLTKQWLDAGGTLLSAFGIGVAALAFGLVFAFFVPRPEVWHSRS</sequence>
<evidence type="ECO:0000313" key="7">
    <source>
        <dbReference type="Proteomes" id="UP000265903"/>
    </source>
</evidence>
<dbReference type="GO" id="GO:0005886">
    <property type="term" value="C:plasma membrane"/>
    <property type="evidence" value="ECO:0007669"/>
    <property type="project" value="TreeGrafter"/>
</dbReference>
<proteinExistence type="predicted"/>
<dbReference type="GO" id="GO:0022857">
    <property type="term" value="F:transmembrane transporter activity"/>
    <property type="evidence" value="ECO:0007669"/>
    <property type="project" value="InterPro"/>
</dbReference>
<feature type="transmembrane region" description="Helical" evidence="5">
    <location>
        <begin position="313"/>
        <end position="332"/>
    </location>
</feature>
<dbReference type="Proteomes" id="UP000265903">
    <property type="component" value="Unassembled WGS sequence"/>
</dbReference>
<feature type="transmembrane region" description="Helical" evidence="5">
    <location>
        <begin position="290"/>
        <end position="307"/>
    </location>
</feature>
<evidence type="ECO:0000256" key="1">
    <source>
        <dbReference type="ARBA" id="ARBA00004141"/>
    </source>
</evidence>
<feature type="transmembrane region" description="Helical" evidence="5">
    <location>
        <begin position="20"/>
        <end position="41"/>
    </location>
</feature>
<dbReference type="InterPro" id="IPR010645">
    <property type="entry name" value="MFS_4"/>
</dbReference>
<dbReference type="PROSITE" id="PS00217">
    <property type="entry name" value="SUGAR_TRANSPORT_2"/>
    <property type="match status" value="1"/>
</dbReference>
<feature type="transmembrane region" description="Helical" evidence="5">
    <location>
        <begin position="377"/>
        <end position="397"/>
    </location>
</feature>
<dbReference type="EMBL" id="QMDL01000003">
    <property type="protein sequence ID" value="RMJ02847.1"/>
    <property type="molecule type" value="Genomic_DNA"/>
</dbReference>
<feature type="transmembrane region" description="Helical" evidence="5">
    <location>
        <begin position="118"/>
        <end position="140"/>
    </location>
</feature>
<dbReference type="PANTHER" id="PTHR23537">
    <property type="match status" value="1"/>
</dbReference>
<evidence type="ECO:0000256" key="2">
    <source>
        <dbReference type="ARBA" id="ARBA00022692"/>
    </source>
</evidence>
<comment type="caution">
    <text evidence="6">The sequence shown here is derived from an EMBL/GenBank/DDBJ whole genome shotgun (WGS) entry which is preliminary data.</text>
</comment>
<keyword evidence="4 5" id="KW-0472">Membrane</keyword>